<sequence>MILVLTSLFFLLGGSDAQSYKTKPRLLSACRSCGSFTNTTVPGGDQPTNGFYIVEMVRDANDCAVAVFKCVVFDPRCVATSYVNDASGNRLMTYPASNTTSQGGNMTCTVLSTGAGWRYNGVVASFRCNFNCESDGGVGAGDVTFADETVEPTEPATTTAQPTTPTTTTTAKPTTTTVKPTTTTVKPTTTTVKPTTTTVKPAATTLKPTTKKDNCKPNYGGGNNNYGGSNIYVGSARRGYY</sequence>
<dbReference type="STRING" id="1611254.A0A2G5TU71"/>
<proteinExistence type="predicted"/>
<evidence type="ECO:0000313" key="3">
    <source>
        <dbReference type="EMBL" id="PIC30516.1"/>
    </source>
</evidence>
<feature type="chain" id="PRO_5013573020" description="DUF281 domain-containing protein" evidence="2">
    <location>
        <begin position="18"/>
        <end position="241"/>
    </location>
</feature>
<name>A0A2G5TU71_9PELO</name>
<dbReference type="Proteomes" id="UP000230233">
    <property type="component" value="Chromosome V"/>
</dbReference>
<evidence type="ECO:0000313" key="4">
    <source>
        <dbReference type="Proteomes" id="UP000230233"/>
    </source>
</evidence>
<evidence type="ECO:0000256" key="2">
    <source>
        <dbReference type="SAM" id="SignalP"/>
    </source>
</evidence>
<dbReference type="OrthoDB" id="5908313at2759"/>
<dbReference type="AlphaFoldDB" id="A0A2G5TU71"/>
<accession>A0A2G5TU71</accession>
<gene>
    <name evidence="3" type="primary">Cnig_chr_V.g21727</name>
    <name evidence="3" type="ORF">B9Z55_021727</name>
</gene>
<evidence type="ECO:0008006" key="5">
    <source>
        <dbReference type="Google" id="ProtNLM"/>
    </source>
</evidence>
<comment type="caution">
    <text evidence="3">The sequence shown here is derived from an EMBL/GenBank/DDBJ whole genome shotgun (WGS) entry which is preliminary data.</text>
</comment>
<keyword evidence="4" id="KW-1185">Reference proteome</keyword>
<evidence type="ECO:0000256" key="1">
    <source>
        <dbReference type="SAM" id="MobiDB-lite"/>
    </source>
</evidence>
<feature type="region of interest" description="Disordered" evidence="1">
    <location>
        <begin position="152"/>
        <end position="196"/>
    </location>
</feature>
<feature type="signal peptide" evidence="2">
    <location>
        <begin position="1"/>
        <end position="17"/>
    </location>
</feature>
<reference evidence="4" key="1">
    <citation type="submission" date="2017-10" db="EMBL/GenBank/DDBJ databases">
        <title>Rapid genome shrinkage in a self-fertile nematode reveals novel sperm competition proteins.</title>
        <authorList>
            <person name="Yin D."/>
            <person name="Schwarz E.M."/>
            <person name="Thomas C.G."/>
            <person name="Felde R.L."/>
            <person name="Korf I.F."/>
            <person name="Cutter A.D."/>
            <person name="Schartner C.M."/>
            <person name="Ralston E.J."/>
            <person name="Meyer B.J."/>
            <person name="Haag E.S."/>
        </authorList>
    </citation>
    <scope>NUCLEOTIDE SEQUENCE [LARGE SCALE GENOMIC DNA]</scope>
    <source>
        <strain evidence="4">JU1422</strain>
    </source>
</reference>
<keyword evidence="2" id="KW-0732">Signal</keyword>
<dbReference type="EMBL" id="PDUG01000005">
    <property type="protein sequence ID" value="PIC30516.1"/>
    <property type="molecule type" value="Genomic_DNA"/>
</dbReference>
<protein>
    <recommendedName>
        <fullName evidence="5">DUF281 domain-containing protein</fullName>
    </recommendedName>
</protein>
<organism evidence="3 4">
    <name type="scientific">Caenorhabditis nigoni</name>
    <dbReference type="NCBI Taxonomy" id="1611254"/>
    <lineage>
        <taxon>Eukaryota</taxon>
        <taxon>Metazoa</taxon>
        <taxon>Ecdysozoa</taxon>
        <taxon>Nematoda</taxon>
        <taxon>Chromadorea</taxon>
        <taxon>Rhabditida</taxon>
        <taxon>Rhabditina</taxon>
        <taxon>Rhabditomorpha</taxon>
        <taxon>Rhabditoidea</taxon>
        <taxon>Rhabditidae</taxon>
        <taxon>Peloderinae</taxon>
        <taxon>Caenorhabditis</taxon>
    </lineage>
</organism>